<proteinExistence type="predicted"/>
<protein>
    <submittedName>
        <fullName evidence="1">Uncharacterized protein</fullName>
    </submittedName>
</protein>
<accession>A0A9P7RX58</accession>
<comment type="caution">
    <text evidence="1">The sequence shown here is derived from an EMBL/GenBank/DDBJ whole genome shotgun (WGS) entry which is preliminary data.</text>
</comment>
<reference evidence="1" key="1">
    <citation type="journal article" date="2021" name="Genome Biol. Evol.">
        <title>The assembled and annotated genome of the fairy-ring fungus Marasmius oreades.</title>
        <authorList>
            <person name="Hiltunen M."/>
            <person name="Ament-Velasquez S.L."/>
            <person name="Johannesson H."/>
        </authorList>
    </citation>
    <scope>NUCLEOTIDE SEQUENCE</scope>
    <source>
        <strain evidence="1">03SP1</strain>
    </source>
</reference>
<dbReference type="Proteomes" id="UP001049176">
    <property type="component" value="Chromosome 6"/>
</dbReference>
<name>A0A9P7RX58_9AGAR</name>
<gene>
    <name evidence="1" type="ORF">E1B28_010483</name>
</gene>
<dbReference type="KEGG" id="more:E1B28_010483"/>
<keyword evidence="2" id="KW-1185">Reference proteome</keyword>
<evidence type="ECO:0000313" key="1">
    <source>
        <dbReference type="EMBL" id="KAG7091449.1"/>
    </source>
</evidence>
<dbReference type="AlphaFoldDB" id="A0A9P7RX58"/>
<organism evidence="1 2">
    <name type="scientific">Marasmius oreades</name>
    <name type="common">fairy-ring Marasmius</name>
    <dbReference type="NCBI Taxonomy" id="181124"/>
    <lineage>
        <taxon>Eukaryota</taxon>
        <taxon>Fungi</taxon>
        <taxon>Dikarya</taxon>
        <taxon>Basidiomycota</taxon>
        <taxon>Agaricomycotina</taxon>
        <taxon>Agaricomycetes</taxon>
        <taxon>Agaricomycetidae</taxon>
        <taxon>Agaricales</taxon>
        <taxon>Marasmiineae</taxon>
        <taxon>Marasmiaceae</taxon>
        <taxon>Marasmius</taxon>
    </lineage>
</organism>
<dbReference type="RefSeq" id="XP_043007919.1">
    <property type="nucleotide sequence ID" value="XM_043155451.1"/>
</dbReference>
<evidence type="ECO:0000313" key="2">
    <source>
        <dbReference type="Proteomes" id="UP001049176"/>
    </source>
</evidence>
<dbReference type="EMBL" id="CM032186">
    <property type="protein sequence ID" value="KAG7091449.1"/>
    <property type="molecule type" value="Genomic_DNA"/>
</dbReference>
<sequence length="98" mass="11232">MQSLFNTIRCRYSCIVMSLSAAESTLWQKLLGLKDFNEFTVINAGTQIVERSLRPGLIEALKGLGQQLRDQQRYSTTFNGMKMKYSPSYIIRREEGGF</sequence>
<dbReference type="GeneID" id="66079559"/>